<feature type="compositionally biased region" description="Basic and acidic residues" evidence="1">
    <location>
        <begin position="55"/>
        <end position="64"/>
    </location>
</feature>
<proteinExistence type="predicted"/>
<evidence type="ECO:0000313" key="3">
    <source>
        <dbReference type="Proteomes" id="UP001497644"/>
    </source>
</evidence>
<dbReference type="EMBL" id="OZ034832">
    <property type="protein sequence ID" value="CAL1689386.1"/>
    <property type="molecule type" value="Genomic_DNA"/>
</dbReference>
<feature type="region of interest" description="Disordered" evidence="1">
    <location>
        <begin position="30"/>
        <end position="103"/>
    </location>
</feature>
<feature type="compositionally biased region" description="Basic and acidic residues" evidence="1">
    <location>
        <begin position="78"/>
        <end position="87"/>
    </location>
</feature>
<evidence type="ECO:0000256" key="1">
    <source>
        <dbReference type="SAM" id="MobiDB-lite"/>
    </source>
</evidence>
<name>A0AAV2PBM7_9HYME</name>
<keyword evidence="3" id="KW-1185">Reference proteome</keyword>
<sequence>MAIQAEFLDGRVEDEELAPQVQVGVPLVGTRHSSSGQALQSASHDLRPPRRPSIRHRDLLDHPRVLRAPGLTPRRRRPADDHWEDPPRFTPVDPTRGDGGGSRIHDDLGSDLVELRDVLPLMLLLATFRLHRSAYAVLDVLVDVVARSVQ</sequence>
<accession>A0AAV2PBM7</accession>
<evidence type="ECO:0000313" key="2">
    <source>
        <dbReference type="EMBL" id="CAL1689386.1"/>
    </source>
</evidence>
<gene>
    <name evidence="2" type="ORF">LPLAT_LOCUS14321</name>
</gene>
<dbReference type="Proteomes" id="UP001497644">
    <property type="component" value="Chromosome 9"/>
</dbReference>
<dbReference type="AlphaFoldDB" id="A0AAV2PBM7"/>
<organism evidence="2 3">
    <name type="scientific">Lasius platythorax</name>
    <dbReference type="NCBI Taxonomy" id="488582"/>
    <lineage>
        <taxon>Eukaryota</taxon>
        <taxon>Metazoa</taxon>
        <taxon>Ecdysozoa</taxon>
        <taxon>Arthropoda</taxon>
        <taxon>Hexapoda</taxon>
        <taxon>Insecta</taxon>
        <taxon>Pterygota</taxon>
        <taxon>Neoptera</taxon>
        <taxon>Endopterygota</taxon>
        <taxon>Hymenoptera</taxon>
        <taxon>Apocrita</taxon>
        <taxon>Aculeata</taxon>
        <taxon>Formicoidea</taxon>
        <taxon>Formicidae</taxon>
        <taxon>Formicinae</taxon>
        <taxon>Lasius</taxon>
        <taxon>Lasius</taxon>
    </lineage>
</organism>
<feature type="compositionally biased region" description="Polar residues" evidence="1">
    <location>
        <begin position="31"/>
        <end position="43"/>
    </location>
</feature>
<reference evidence="2" key="1">
    <citation type="submission" date="2024-04" db="EMBL/GenBank/DDBJ databases">
        <authorList>
            <consortium name="Molecular Ecology Group"/>
        </authorList>
    </citation>
    <scope>NUCLEOTIDE SEQUENCE</scope>
</reference>
<protein>
    <submittedName>
        <fullName evidence="2">Uncharacterized protein</fullName>
    </submittedName>
</protein>